<accession>A0AAE8W7N8</accession>
<protein>
    <submittedName>
        <fullName evidence="1">Uncharacterized protein</fullName>
    </submittedName>
</protein>
<dbReference type="AlphaFoldDB" id="A0AAE8W7N8"/>
<sequence>MTGRPAEQALTPVVGALPPALAELLAAISDTLDMPPAAPGLRNEVAHGLHAEERIHLVQMAIRDVLNGKSHGLQFEVAYLRQRIAARPPRYTTIDQVLDGGEGQ</sequence>
<dbReference type="RefSeq" id="WP_141580235.1">
    <property type="nucleotide sequence ID" value="NZ_SPAZ01000003.1"/>
</dbReference>
<gene>
    <name evidence="1" type="ORF">Sipo8835_00140</name>
</gene>
<organism evidence="1 2">
    <name type="scientific">Streptomyces ipomoeae</name>
    <dbReference type="NCBI Taxonomy" id="103232"/>
    <lineage>
        <taxon>Bacteria</taxon>
        <taxon>Bacillati</taxon>
        <taxon>Actinomycetota</taxon>
        <taxon>Actinomycetes</taxon>
        <taxon>Kitasatosporales</taxon>
        <taxon>Streptomycetaceae</taxon>
        <taxon>Streptomyces</taxon>
    </lineage>
</organism>
<dbReference type="Proteomes" id="UP000318720">
    <property type="component" value="Unassembled WGS sequence"/>
</dbReference>
<comment type="caution">
    <text evidence="1">The sequence shown here is derived from an EMBL/GenBank/DDBJ whole genome shotgun (WGS) entry which is preliminary data.</text>
</comment>
<evidence type="ECO:0000313" key="1">
    <source>
        <dbReference type="EMBL" id="TQE40255.1"/>
    </source>
</evidence>
<name>A0AAE8W7N8_9ACTN</name>
<evidence type="ECO:0000313" key="2">
    <source>
        <dbReference type="Proteomes" id="UP000318720"/>
    </source>
</evidence>
<dbReference type="EMBL" id="SPAZ01000003">
    <property type="protein sequence ID" value="TQE40255.1"/>
    <property type="molecule type" value="Genomic_DNA"/>
</dbReference>
<reference evidence="1 2" key="1">
    <citation type="submission" date="2019-03" db="EMBL/GenBank/DDBJ databases">
        <title>Comparative genomic analyses of the sweetpotato soil rot pathogen, Streptomyces ipomoeae.</title>
        <authorList>
            <person name="Ruschel Soares N."/>
            <person name="Badger J.H."/>
            <person name="Huguet-Tapia J.C."/>
            <person name="Clark C.A."/>
            <person name="Pettis G.S."/>
        </authorList>
    </citation>
    <scope>NUCLEOTIDE SEQUENCE [LARGE SCALE GENOMIC DNA]</scope>
    <source>
        <strain evidence="1 2">88-35</strain>
    </source>
</reference>
<proteinExistence type="predicted"/>